<dbReference type="GO" id="GO:0030134">
    <property type="term" value="C:COPII-coated ER to Golgi transport vesicle"/>
    <property type="evidence" value="ECO:0007669"/>
    <property type="project" value="TreeGrafter"/>
</dbReference>
<evidence type="ECO:0000313" key="8">
    <source>
        <dbReference type="Proteomes" id="UP000694843"/>
    </source>
</evidence>
<proteinExistence type="inferred from homology"/>
<dbReference type="RefSeq" id="XP_018019993.1">
    <property type="nucleotide sequence ID" value="XM_018164504.2"/>
</dbReference>
<organism evidence="8 9">
    <name type="scientific">Hyalella azteca</name>
    <name type="common">Amphipod</name>
    <dbReference type="NCBI Taxonomy" id="294128"/>
    <lineage>
        <taxon>Eukaryota</taxon>
        <taxon>Metazoa</taxon>
        <taxon>Ecdysozoa</taxon>
        <taxon>Arthropoda</taxon>
        <taxon>Crustacea</taxon>
        <taxon>Multicrustacea</taxon>
        <taxon>Malacostraca</taxon>
        <taxon>Eumalacostraca</taxon>
        <taxon>Peracarida</taxon>
        <taxon>Amphipoda</taxon>
        <taxon>Senticaudata</taxon>
        <taxon>Talitrida</taxon>
        <taxon>Talitroidea</taxon>
        <taxon>Hyalellidae</taxon>
        <taxon>Hyalella</taxon>
    </lineage>
</organism>
<dbReference type="GO" id="GO:0005789">
    <property type="term" value="C:endoplasmic reticulum membrane"/>
    <property type="evidence" value="ECO:0007669"/>
    <property type="project" value="TreeGrafter"/>
</dbReference>
<dbReference type="GeneID" id="108676429"/>
<evidence type="ECO:0000256" key="5">
    <source>
        <dbReference type="ARBA" id="ARBA00022989"/>
    </source>
</evidence>
<feature type="transmembrane region" description="Helical" evidence="7">
    <location>
        <begin position="98"/>
        <end position="116"/>
    </location>
</feature>
<accession>A0A8B7P1U3</accession>
<keyword evidence="8" id="KW-1185">Reference proteome</keyword>
<feature type="transmembrane region" description="Helical" evidence="7">
    <location>
        <begin position="44"/>
        <end position="63"/>
    </location>
</feature>
<sequence length="203" mass="22841">MGLLLFSMSIVSMIVQIFLLTLALAAALYYLAELVEEFTNLTAKIIRIVIWVTTVLYILLACFESLPTSVIVLGFVSQLLHLSLLTHFPFFYLSSPPFIAAVGAFIVQHCLAFSYFNSTYYPVSEVVAYFTLCVWLVPFGFFLSLSANENILPTRAETAPLLNSNDDFVTGYFSKQGGKRYGLLAFFNYLKEEFVPLRAKKAF</sequence>
<feature type="transmembrane region" description="Helical" evidence="7">
    <location>
        <begin position="128"/>
        <end position="147"/>
    </location>
</feature>
<dbReference type="GO" id="GO:0097020">
    <property type="term" value="F:COPII receptor activity"/>
    <property type="evidence" value="ECO:0007669"/>
    <property type="project" value="InterPro"/>
</dbReference>
<dbReference type="OMA" id="TMGTEPV"/>
<feature type="transmembrane region" description="Helical" evidence="7">
    <location>
        <begin position="12"/>
        <end position="32"/>
    </location>
</feature>
<keyword evidence="6 7" id="KW-0472">Membrane</keyword>
<dbReference type="AlphaFoldDB" id="A0A8B7P1U3"/>
<protein>
    <recommendedName>
        <fullName evidence="3">Protein TEX261</fullName>
    </recommendedName>
</protein>
<reference evidence="9" key="1">
    <citation type="submission" date="2025-08" db="UniProtKB">
        <authorList>
            <consortium name="RefSeq"/>
        </authorList>
    </citation>
    <scope>IDENTIFICATION</scope>
    <source>
        <tissue evidence="9">Whole organism</tissue>
    </source>
</reference>
<evidence type="ECO:0000256" key="7">
    <source>
        <dbReference type="SAM" id="Phobius"/>
    </source>
</evidence>
<keyword evidence="4 7" id="KW-0812">Transmembrane</keyword>
<evidence type="ECO:0000256" key="4">
    <source>
        <dbReference type="ARBA" id="ARBA00022692"/>
    </source>
</evidence>
<dbReference type="Proteomes" id="UP000694843">
    <property type="component" value="Unplaced"/>
</dbReference>
<comment type="similarity">
    <text evidence="2">Belongs to the SVP26 family.</text>
</comment>
<dbReference type="OrthoDB" id="28257at2759"/>
<evidence type="ECO:0000256" key="1">
    <source>
        <dbReference type="ARBA" id="ARBA00004141"/>
    </source>
</evidence>
<evidence type="ECO:0000256" key="2">
    <source>
        <dbReference type="ARBA" id="ARBA00008096"/>
    </source>
</evidence>
<dbReference type="PANTHER" id="PTHR13144">
    <property type="entry name" value="TEX261 PROTEIN"/>
    <property type="match status" value="1"/>
</dbReference>
<dbReference type="KEGG" id="hazt:108676429"/>
<name>A0A8B7P1U3_HYAAZ</name>
<dbReference type="Pfam" id="PF04148">
    <property type="entry name" value="Erv26"/>
    <property type="match status" value="1"/>
</dbReference>
<dbReference type="InterPro" id="IPR007277">
    <property type="entry name" value="Svp26/Tex261"/>
</dbReference>
<evidence type="ECO:0000256" key="3">
    <source>
        <dbReference type="ARBA" id="ARBA00017877"/>
    </source>
</evidence>
<keyword evidence="5 7" id="KW-1133">Transmembrane helix</keyword>
<dbReference type="GO" id="GO:0006888">
    <property type="term" value="P:endoplasmic reticulum to Golgi vesicle-mediated transport"/>
    <property type="evidence" value="ECO:0007669"/>
    <property type="project" value="InterPro"/>
</dbReference>
<comment type="subcellular location">
    <subcellularLocation>
        <location evidence="1">Membrane</location>
        <topology evidence="1">Multi-pass membrane protein</topology>
    </subcellularLocation>
</comment>
<dbReference type="PANTHER" id="PTHR13144:SF0">
    <property type="entry name" value="PROTEIN TEX261"/>
    <property type="match status" value="1"/>
</dbReference>
<evidence type="ECO:0000313" key="9">
    <source>
        <dbReference type="RefSeq" id="XP_018019993.1"/>
    </source>
</evidence>
<gene>
    <name evidence="9" type="primary">LOC108676429</name>
</gene>
<dbReference type="GO" id="GO:0000139">
    <property type="term" value="C:Golgi membrane"/>
    <property type="evidence" value="ECO:0007669"/>
    <property type="project" value="TreeGrafter"/>
</dbReference>
<feature type="transmembrane region" description="Helical" evidence="7">
    <location>
        <begin position="70"/>
        <end position="92"/>
    </location>
</feature>
<evidence type="ECO:0000256" key="6">
    <source>
        <dbReference type="ARBA" id="ARBA00023136"/>
    </source>
</evidence>